<evidence type="ECO:0000313" key="17">
    <source>
        <dbReference type="EMBL" id="EDO36579.1"/>
    </source>
</evidence>
<dbReference type="AlphaFoldDB" id="A7SI61"/>
<keyword evidence="9" id="KW-0999">Mitochondrion inner membrane</keyword>
<evidence type="ECO:0000256" key="13">
    <source>
        <dbReference type="ARBA" id="ARBA00023136"/>
    </source>
</evidence>
<evidence type="ECO:0000313" key="18">
    <source>
        <dbReference type="Proteomes" id="UP000001593"/>
    </source>
</evidence>
<keyword evidence="8" id="KW-0679">Respiratory chain</keyword>
<keyword evidence="18" id="KW-1185">Reference proteome</keyword>
<proteinExistence type="inferred from homology"/>
<dbReference type="GO" id="GO:0006120">
    <property type="term" value="P:mitochondrial electron transport, NADH to ubiquinone"/>
    <property type="evidence" value="ECO:0007669"/>
    <property type="project" value="InterPro"/>
</dbReference>
<dbReference type="PhylomeDB" id="A7SI61"/>
<organism evidence="17 18">
    <name type="scientific">Nematostella vectensis</name>
    <name type="common">Starlet sea anemone</name>
    <dbReference type="NCBI Taxonomy" id="45351"/>
    <lineage>
        <taxon>Eukaryota</taxon>
        <taxon>Metazoa</taxon>
        <taxon>Cnidaria</taxon>
        <taxon>Anthozoa</taxon>
        <taxon>Hexacorallia</taxon>
        <taxon>Actiniaria</taxon>
        <taxon>Edwardsiidae</taxon>
        <taxon>Nematostella</taxon>
    </lineage>
</organism>
<dbReference type="Pfam" id="PF05347">
    <property type="entry name" value="Complex1_LYR"/>
    <property type="match status" value="1"/>
</dbReference>
<dbReference type="KEGG" id="nve:5508047"/>
<evidence type="ECO:0000256" key="1">
    <source>
        <dbReference type="ARBA" id="ARBA00002920"/>
    </source>
</evidence>
<dbReference type="Proteomes" id="UP000001593">
    <property type="component" value="Unassembled WGS sequence"/>
</dbReference>
<comment type="subunit">
    <text evidence="4">Mammalian complex I is composed of 45 different subunits.</text>
</comment>
<evidence type="ECO:0000256" key="12">
    <source>
        <dbReference type="ARBA" id="ARBA00023128"/>
    </source>
</evidence>
<accession>A7SI61</accession>
<comment type="function">
    <text evidence="1">Accessory subunit of the mitochondrial membrane respiratory chain NADH dehydrogenase (Complex I), that is believed to be not involved in catalysis. Complex I functions in the transfer of electrons from NADH to the respiratory chain. The immediate electron acceptor for the enzyme is believed to be ubiquinone.</text>
</comment>
<name>A7SI61_NEMVE</name>
<dbReference type="InParanoid" id="A7SI61"/>
<gene>
    <name evidence="17" type="ORF">NEMVEDRAFT_v1g119247</name>
</gene>
<dbReference type="OrthoDB" id="13598at2759"/>
<keyword evidence="13" id="KW-0472">Membrane</keyword>
<evidence type="ECO:0000256" key="5">
    <source>
        <dbReference type="ARBA" id="ARBA00018684"/>
    </source>
</evidence>
<keyword evidence="10" id="KW-0249">Electron transport</keyword>
<keyword evidence="6" id="KW-0813">Transport</keyword>
<reference evidence="17 18" key="1">
    <citation type="journal article" date="2007" name="Science">
        <title>Sea anemone genome reveals ancestral eumetazoan gene repertoire and genomic organization.</title>
        <authorList>
            <person name="Putnam N.H."/>
            <person name="Srivastava M."/>
            <person name="Hellsten U."/>
            <person name="Dirks B."/>
            <person name="Chapman J."/>
            <person name="Salamov A."/>
            <person name="Terry A."/>
            <person name="Shapiro H."/>
            <person name="Lindquist E."/>
            <person name="Kapitonov V.V."/>
            <person name="Jurka J."/>
            <person name="Genikhovich G."/>
            <person name="Grigoriev I.V."/>
            <person name="Lucas S.M."/>
            <person name="Steele R.E."/>
            <person name="Finnerty J.R."/>
            <person name="Technau U."/>
            <person name="Martindale M.Q."/>
            <person name="Rokhsar D.S."/>
        </authorList>
    </citation>
    <scope>NUCLEOTIDE SEQUENCE [LARGE SCALE GENOMIC DNA]</scope>
    <source>
        <strain evidence="18">CH2 X CH6</strain>
    </source>
</reference>
<comment type="similarity">
    <text evidence="3">Belongs to the complex I LYR family.</text>
</comment>
<evidence type="ECO:0000256" key="11">
    <source>
        <dbReference type="ARBA" id="ARBA00022990"/>
    </source>
</evidence>
<keyword evidence="12" id="KW-0496">Mitochondrion</keyword>
<evidence type="ECO:0000256" key="10">
    <source>
        <dbReference type="ARBA" id="ARBA00022982"/>
    </source>
</evidence>
<dbReference type="InterPro" id="IPR033034">
    <property type="entry name" value="NDUFB9"/>
</dbReference>
<evidence type="ECO:0000256" key="2">
    <source>
        <dbReference type="ARBA" id="ARBA00004443"/>
    </source>
</evidence>
<comment type="subcellular location">
    <subcellularLocation>
        <location evidence="2">Mitochondrion inner membrane</location>
        <topology evidence="2">Peripheral membrane protein</topology>
        <orientation evidence="2">Matrix side</orientation>
    </subcellularLocation>
</comment>
<evidence type="ECO:0000259" key="16">
    <source>
        <dbReference type="Pfam" id="PF05347"/>
    </source>
</evidence>
<dbReference type="OMA" id="KWERNAP"/>
<evidence type="ECO:0000256" key="14">
    <source>
        <dbReference type="ARBA" id="ARBA00030192"/>
    </source>
</evidence>
<dbReference type="eggNOG" id="KOG3466">
    <property type="taxonomic scope" value="Eukaryota"/>
</dbReference>
<dbReference type="GO" id="GO:0045271">
    <property type="term" value="C:respiratory chain complex I"/>
    <property type="evidence" value="ECO:0000318"/>
    <property type="project" value="GO_Central"/>
</dbReference>
<dbReference type="PANTHER" id="PTHR12868">
    <property type="entry name" value="NADH-UBIQUINONE OXIDOREDUCTASE B22 SUBUNIT"/>
    <property type="match status" value="1"/>
</dbReference>
<dbReference type="STRING" id="45351.A7SI61"/>
<feature type="domain" description="Complex 1 LYR protein" evidence="16">
    <location>
        <begin position="8"/>
        <end position="66"/>
    </location>
</feature>
<evidence type="ECO:0000256" key="7">
    <source>
        <dbReference type="ARBA" id="ARBA00022553"/>
    </source>
</evidence>
<evidence type="ECO:0000256" key="4">
    <source>
        <dbReference type="ARBA" id="ARBA00011790"/>
    </source>
</evidence>
<evidence type="ECO:0000256" key="15">
    <source>
        <dbReference type="ARBA" id="ARBA00032528"/>
    </source>
</evidence>
<dbReference type="HOGENOM" id="CLU_108081_1_0_1"/>
<keyword evidence="7" id="KW-0597">Phosphoprotein</keyword>
<evidence type="ECO:0000256" key="6">
    <source>
        <dbReference type="ARBA" id="ARBA00022448"/>
    </source>
</evidence>
<keyword evidence="11" id="KW-0007">Acetylation</keyword>
<evidence type="ECO:0000256" key="8">
    <source>
        <dbReference type="ARBA" id="ARBA00022660"/>
    </source>
</evidence>
<dbReference type="InterPro" id="IPR045292">
    <property type="entry name" value="Complex1_LYR_NDUFB9_LYRM3"/>
</dbReference>
<dbReference type="CDD" id="cd20263">
    <property type="entry name" value="Complex1_LYR_NDUFB9_LYRM3"/>
    <property type="match status" value="1"/>
</dbReference>
<dbReference type="InterPro" id="IPR008011">
    <property type="entry name" value="Complex1_LYR_dom"/>
</dbReference>
<dbReference type="EMBL" id="DS469666">
    <property type="protein sequence ID" value="EDO36579.1"/>
    <property type="molecule type" value="Genomic_DNA"/>
</dbReference>
<evidence type="ECO:0000256" key="9">
    <source>
        <dbReference type="ARBA" id="ARBA00022792"/>
    </source>
</evidence>
<dbReference type="PANTHER" id="PTHR12868:SF0">
    <property type="entry name" value="NADH DEHYDROGENASE [UBIQUINONE] 1 BETA SUBCOMPLEX SUBUNIT 9"/>
    <property type="match status" value="1"/>
</dbReference>
<dbReference type="GO" id="GO:0005743">
    <property type="term" value="C:mitochondrial inner membrane"/>
    <property type="evidence" value="ECO:0007669"/>
    <property type="project" value="UniProtKB-SubCell"/>
</dbReference>
<protein>
    <recommendedName>
        <fullName evidence="5">NADH dehydrogenase [ubiquinone] 1 beta subcomplex subunit 9</fullName>
    </recommendedName>
    <alternativeName>
        <fullName evidence="14">Complex I-B22</fullName>
    </alternativeName>
    <alternativeName>
        <fullName evidence="15">NADH-ubiquinone oxidoreductase B22 subunit</fullName>
    </alternativeName>
</protein>
<sequence>MRGITHQQRVLRLYRNCLRHSLSWIVDRQAWRKEALMIRAQFEANKHETDRKRIAMIMEQAEAEFERKKHPYPYTFPTAAEGSKWERNTPPPPHVRQQRMLFI</sequence>
<evidence type="ECO:0000256" key="3">
    <source>
        <dbReference type="ARBA" id="ARBA00009508"/>
    </source>
</evidence>